<dbReference type="GO" id="GO:0005886">
    <property type="term" value="C:plasma membrane"/>
    <property type="evidence" value="ECO:0007669"/>
    <property type="project" value="UniProtKB-SubCell"/>
</dbReference>
<feature type="transmembrane region" description="Helical" evidence="1">
    <location>
        <begin position="110"/>
        <end position="136"/>
    </location>
</feature>
<evidence type="ECO:0000313" key="2">
    <source>
        <dbReference type="EMBL" id="VEP16226.1"/>
    </source>
</evidence>
<protein>
    <submittedName>
        <fullName evidence="2">Uncharacterized protein</fullName>
    </submittedName>
</protein>
<keyword evidence="1" id="KW-1133">Transmembrane helix</keyword>
<dbReference type="GO" id="GO:0140359">
    <property type="term" value="F:ABC-type transporter activity"/>
    <property type="evidence" value="ECO:0007669"/>
    <property type="project" value="InterPro"/>
</dbReference>
<accession>A0A563VXR7</accession>
<feature type="transmembrane region" description="Helical" evidence="1">
    <location>
        <begin position="518"/>
        <end position="537"/>
    </location>
</feature>
<dbReference type="AlphaFoldDB" id="A0A563VXR7"/>
<evidence type="ECO:0000256" key="1">
    <source>
        <dbReference type="SAM" id="Phobius"/>
    </source>
</evidence>
<proteinExistence type="predicted"/>
<reference evidence="2 3" key="1">
    <citation type="submission" date="2019-01" db="EMBL/GenBank/DDBJ databases">
        <authorList>
            <person name="Brito A."/>
        </authorList>
    </citation>
    <scope>NUCLEOTIDE SEQUENCE [LARGE SCALE GENOMIC DNA]</scope>
    <source>
        <strain evidence="2">1</strain>
    </source>
</reference>
<feature type="transmembrane region" description="Helical" evidence="1">
    <location>
        <begin position="557"/>
        <end position="579"/>
    </location>
</feature>
<dbReference type="Pfam" id="PF12679">
    <property type="entry name" value="ABC2_membrane_2"/>
    <property type="match status" value="1"/>
</dbReference>
<keyword evidence="3" id="KW-1185">Reference proteome</keyword>
<feature type="transmembrane region" description="Helical" evidence="1">
    <location>
        <begin position="454"/>
        <end position="476"/>
    </location>
</feature>
<feature type="transmembrane region" description="Helical" evidence="1">
    <location>
        <begin position="393"/>
        <end position="416"/>
    </location>
</feature>
<sequence>MTQYMKPTNKLIDYVNRFGGWNPQFLREIKGKLTIKNVIVITTIAIFSQLFIVIANLAKLPDASQEISHNSSELIYSAIPQYSRYCIGKASDSLLCHQDMHNNWVINWQLFWFDIFVTLSVIGTVLLLVLGTYLLINNAIAEQKQGTLNLIRLSPQSAESILVGKILGVPILLYLFVALGLPLQIISGLQANLSLSLVIAFDLAVMASCAFFYSVGLLVSFVANKSVVSWGVAIAIAFFLGLTTILNLDHYQSNTQTLLDWLLLFNPLNLIIYIGQTTGIPYHHFDYPDFGFFGSYLSGYDYDKNYIEPIALSNLLFYGKALWTKVGFGIGLMIANHCLWSYWIWQGLKRRFYNPENTAISKQQSYWITGYCVAVALGFSLQGTENGQGTGEWLFFNIILVQLLLLILFLGFTFALSPQHQTLQDWARYRHQMGNKRSVLWRELILGEKSPSTFAIAINILIATLYIIPSLIIFPFDDMAISAFWGLILTMGMVLFYSAIVQWILFSKSNHKEIIASGVIISLIVLPPLLLSLKGLYVGEAPLTWMFTFVPYAAIEYATPCTIALGILGQWLAITLVSLQMTRQLRQAGRSESYRILKNG</sequence>
<feature type="transmembrane region" description="Helical" evidence="1">
    <location>
        <begin position="322"/>
        <end position="345"/>
    </location>
</feature>
<dbReference type="EMBL" id="CAACVJ010000357">
    <property type="protein sequence ID" value="VEP16226.1"/>
    <property type="molecule type" value="Genomic_DNA"/>
</dbReference>
<evidence type="ECO:0000313" key="3">
    <source>
        <dbReference type="Proteomes" id="UP000320055"/>
    </source>
</evidence>
<feature type="transmembrane region" description="Helical" evidence="1">
    <location>
        <begin position="227"/>
        <end position="246"/>
    </location>
</feature>
<feature type="transmembrane region" description="Helical" evidence="1">
    <location>
        <begin position="482"/>
        <end position="506"/>
    </location>
</feature>
<dbReference type="RefSeq" id="WP_246141524.1">
    <property type="nucleotide sequence ID" value="NZ_LR213802.1"/>
</dbReference>
<gene>
    <name evidence="2" type="ORF">H1P_420027</name>
</gene>
<feature type="transmembrane region" description="Helical" evidence="1">
    <location>
        <begin position="365"/>
        <end position="381"/>
    </location>
</feature>
<organism evidence="2 3">
    <name type="scientific">Hyella patelloides LEGE 07179</name>
    <dbReference type="NCBI Taxonomy" id="945734"/>
    <lineage>
        <taxon>Bacteria</taxon>
        <taxon>Bacillati</taxon>
        <taxon>Cyanobacteriota</taxon>
        <taxon>Cyanophyceae</taxon>
        <taxon>Pleurocapsales</taxon>
        <taxon>Hyellaceae</taxon>
        <taxon>Hyella</taxon>
    </lineage>
</organism>
<feature type="transmembrane region" description="Helical" evidence="1">
    <location>
        <begin position="161"/>
        <end position="181"/>
    </location>
</feature>
<keyword evidence="1" id="KW-0812">Transmembrane</keyword>
<feature type="transmembrane region" description="Helical" evidence="1">
    <location>
        <begin position="38"/>
        <end position="58"/>
    </location>
</feature>
<dbReference type="Proteomes" id="UP000320055">
    <property type="component" value="Unassembled WGS sequence"/>
</dbReference>
<feature type="transmembrane region" description="Helical" evidence="1">
    <location>
        <begin position="193"/>
        <end position="215"/>
    </location>
</feature>
<keyword evidence="1" id="KW-0472">Membrane</keyword>
<name>A0A563VXR7_9CYAN</name>